<protein>
    <recommendedName>
        <fullName evidence="8">Cytosine-specific methyltransferase</fullName>
        <ecNumber evidence="8">2.1.1.37</ecNumber>
    </recommendedName>
</protein>
<evidence type="ECO:0000256" key="5">
    <source>
        <dbReference type="ARBA" id="ARBA00047422"/>
    </source>
</evidence>
<evidence type="ECO:0000313" key="10">
    <source>
        <dbReference type="Proteomes" id="UP001378956"/>
    </source>
</evidence>
<dbReference type="PANTHER" id="PTHR10629">
    <property type="entry name" value="CYTOSINE-SPECIFIC METHYLTRANSFERASE"/>
    <property type="match status" value="1"/>
</dbReference>
<dbReference type="SUPFAM" id="SSF53335">
    <property type="entry name" value="S-adenosyl-L-methionine-dependent methyltransferases"/>
    <property type="match status" value="1"/>
</dbReference>
<dbReference type="GO" id="GO:0032259">
    <property type="term" value="P:methylation"/>
    <property type="evidence" value="ECO:0007669"/>
    <property type="project" value="UniProtKB-KW"/>
</dbReference>
<evidence type="ECO:0000256" key="7">
    <source>
        <dbReference type="RuleBase" id="RU000416"/>
    </source>
</evidence>
<dbReference type="NCBIfam" id="TIGR00675">
    <property type="entry name" value="dcm"/>
    <property type="match status" value="1"/>
</dbReference>
<dbReference type="EC" id="2.1.1.37" evidence="8"/>
<dbReference type="Pfam" id="PF00145">
    <property type="entry name" value="DNA_methylase"/>
    <property type="match status" value="1"/>
</dbReference>
<evidence type="ECO:0000256" key="3">
    <source>
        <dbReference type="ARBA" id="ARBA00022691"/>
    </source>
</evidence>
<keyword evidence="4" id="KW-0680">Restriction system</keyword>
<accession>A0ABU8NSQ7</accession>
<keyword evidence="10" id="KW-1185">Reference proteome</keyword>
<comment type="similarity">
    <text evidence="6 7">Belongs to the class I-like SAM-binding methyltransferase superfamily. C5-methyltransferase family.</text>
</comment>
<evidence type="ECO:0000256" key="4">
    <source>
        <dbReference type="ARBA" id="ARBA00022747"/>
    </source>
</evidence>
<dbReference type="InterPro" id="IPR031303">
    <property type="entry name" value="C5_meth_CS"/>
</dbReference>
<dbReference type="Gene3D" id="3.40.50.150">
    <property type="entry name" value="Vaccinia Virus protein VP39"/>
    <property type="match status" value="1"/>
</dbReference>
<sequence length="493" mass="57458">MKINQTQSIKQAKRKYSMLEFYYKFYNKKFKFKSQQLANEIKNILDSEHFTIINSSKDHIPVEYKSGLGEPLFILLNNLYLTIRKNDGKNHALLKKYLPELKKNPTSTYQFADFFSGAGGLSQGLINAGFEPAFVNDNYLDALETYYFNHTLSLDRFFNGDIQELFNDFNSYKHLFEHIKLVAGGPPCQGFSKANRRNYVIDDESKEKRFIEDKRNILYKYFVELLALINPDFFIMENVRGMKNVESEIEKDINDKTKQSYSFSPLTIDAQSFDVPQSRHRYILIGGRNFMFMEGVKQTLLKRKKIKSQYNLKDALFGLPEIATNPEIRNPDVDGEIHGYAIRKTEVPLNAFLTDINNGRGSAYLFNHKSRYNNENDLEIFRRLPEGANSLHESIQDLSKYKNRNHIFHDKYYKLKSSEVSKTITSHMKYDCHMYIHPTQARGLSPREAARIQTFPDDYLFRGGLNSSYKQIGNAVPVKMAHTIGQELMKFYK</sequence>
<dbReference type="InterPro" id="IPR001525">
    <property type="entry name" value="C5_MeTfrase"/>
</dbReference>
<dbReference type="Proteomes" id="UP001378956">
    <property type="component" value="Unassembled WGS sequence"/>
</dbReference>
<dbReference type="PROSITE" id="PS00095">
    <property type="entry name" value="C5_MTASE_2"/>
    <property type="match status" value="1"/>
</dbReference>
<dbReference type="PROSITE" id="PS00094">
    <property type="entry name" value="C5_MTASE_1"/>
    <property type="match status" value="1"/>
</dbReference>
<dbReference type="InterPro" id="IPR029063">
    <property type="entry name" value="SAM-dependent_MTases_sf"/>
</dbReference>
<evidence type="ECO:0000256" key="1">
    <source>
        <dbReference type="ARBA" id="ARBA00022603"/>
    </source>
</evidence>
<dbReference type="InterPro" id="IPR018117">
    <property type="entry name" value="C5_DNA_meth_AS"/>
</dbReference>
<organism evidence="9 10">
    <name type="scientific">Pedobacter panaciterrae</name>
    <dbReference type="NCBI Taxonomy" id="363849"/>
    <lineage>
        <taxon>Bacteria</taxon>
        <taxon>Pseudomonadati</taxon>
        <taxon>Bacteroidota</taxon>
        <taxon>Sphingobacteriia</taxon>
        <taxon>Sphingobacteriales</taxon>
        <taxon>Sphingobacteriaceae</taxon>
        <taxon>Pedobacter</taxon>
    </lineage>
</organism>
<dbReference type="GO" id="GO:0003886">
    <property type="term" value="F:DNA (cytosine-5-)-methyltransferase activity"/>
    <property type="evidence" value="ECO:0007669"/>
    <property type="project" value="UniProtKB-EC"/>
</dbReference>
<evidence type="ECO:0000256" key="2">
    <source>
        <dbReference type="ARBA" id="ARBA00022679"/>
    </source>
</evidence>
<dbReference type="PROSITE" id="PS51679">
    <property type="entry name" value="SAM_MT_C5"/>
    <property type="match status" value="1"/>
</dbReference>
<name>A0ABU8NSQ7_9SPHI</name>
<proteinExistence type="inferred from homology"/>
<evidence type="ECO:0000256" key="8">
    <source>
        <dbReference type="RuleBase" id="RU000417"/>
    </source>
</evidence>
<dbReference type="EMBL" id="JBBEUB010000010">
    <property type="protein sequence ID" value="MEJ2905151.1"/>
    <property type="molecule type" value="Genomic_DNA"/>
</dbReference>
<evidence type="ECO:0000256" key="6">
    <source>
        <dbReference type="PROSITE-ProRule" id="PRU01016"/>
    </source>
</evidence>
<feature type="active site" evidence="6">
    <location>
        <position position="188"/>
    </location>
</feature>
<comment type="catalytic activity">
    <reaction evidence="5 8">
        <text>a 2'-deoxycytidine in DNA + S-adenosyl-L-methionine = a 5-methyl-2'-deoxycytidine in DNA + S-adenosyl-L-homocysteine + H(+)</text>
        <dbReference type="Rhea" id="RHEA:13681"/>
        <dbReference type="Rhea" id="RHEA-COMP:11369"/>
        <dbReference type="Rhea" id="RHEA-COMP:11370"/>
        <dbReference type="ChEBI" id="CHEBI:15378"/>
        <dbReference type="ChEBI" id="CHEBI:57856"/>
        <dbReference type="ChEBI" id="CHEBI:59789"/>
        <dbReference type="ChEBI" id="CHEBI:85452"/>
        <dbReference type="ChEBI" id="CHEBI:85454"/>
        <dbReference type="EC" id="2.1.1.37"/>
    </reaction>
</comment>
<keyword evidence="3 6" id="KW-0949">S-adenosyl-L-methionine</keyword>
<dbReference type="PANTHER" id="PTHR10629:SF52">
    <property type="entry name" value="DNA (CYTOSINE-5)-METHYLTRANSFERASE 1"/>
    <property type="match status" value="1"/>
</dbReference>
<evidence type="ECO:0000313" key="9">
    <source>
        <dbReference type="EMBL" id="MEJ2905151.1"/>
    </source>
</evidence>
<dbReference type="InterPro" id="IPR050390">
    <property type="entry name" value="C5-Methyltransferase"/>
</dbReference>
<keyword evidence="1 6" id="KW-0489">Methyltransferase</keyword>
<dbReference type="Gene3D" id="3.90.120.10">
    <property type="entry name" value="DNA Methylase, subunit A, domain 2"/>
    <property type="match status" value="1"/>
</dbReference>
<comment type="caution">
    <text evidence="9">The sequence shown here is derived from an EMBL/GenBank/DDBJ whole genome shotgun (WGS) entry which is preliminary data.</text>
</comment>
<dbReference type="RefSeq" id="WP_337717706.1">
    <property type="nucleotide sequence ID" value="NZ_JBBEUB010000010.1"/>
</dbReference>
<reference evidence="9 10" key="1">
    <citation type="submission" date="2024-03" db="EMBL/GenBank/DDBJ databases">
        <title>Sequence of Lycoming College Course Isolates.</title>
        <authorList>
            <person name="Plotts O."/>
            <person name="Newman J."/>
        </authorList>
    </citation>
    <scope>NUCLEOTIDE SEQUENCE [LARGE SCALE GENOMIC DNA]</scope>
    <source>
        <strain evidence="9 10">CJB-3</strain>
    </source>
</reference>
<gene>
    <name evidence="9" type="ORF">WAE58_22085</name>
</gene>
<keyword evidence="2 6" id="KW-0808">Transferase</keyword>
<dbReference type="PRINTS" id="PR00105">
    <property type="entry name" value="C5METTRFRASE"/>
</dbReference>